<comment type="subunit">
    <text evidence="7">Heterododecamer (2C3:3R2) of six catalytic PyrB chains organized as two trimers (C3), and six regulatory PyrI chains organized as three dimers (R2).</text>
</comment>
<dbReference type="GO" id="GO:0016597">
    <property type="term" value="F:amino acid binding"/>
    <property type="evidence" value="ECO:0007669"/>
    <property type="project" value="InterPro"/>
</dbReference>
<evidence type="ECO:0000256" key="1">
    <source>
        <dbReference type="ARBA" id="ARBA00004852"/>
    </source>
</evidence>
<dbReference type="GO" id="GO:0006520">
    <property type="term" value="P:amino acid metabolic process"/>
    <property type="evidence" value="ECO:0007669"/>
    <property type="project" value="InterPro"/>
</dbReference>
<accession>A0A221W2V3</accession>
<dbReference type="PANTHER" id="PTHR45753">
    <property type="entry name" value="ORNITHINE CARBAMOYLTRANSFERASE, MITOCHONDRIAL"/>
    <property type="match status" value="1"/>
</dbReference>
<dbReference type="InterPro" id="IPR006132">
    <property type="entry name" value="Asp/Orn_carbamoyltranf_P-bd"/>
</dbReference>
<feature type="domain" description="Aspartate/ornithine carbamoyltransferase Asp/Orn-binding" evidence="8">
    <location>
        <begin position="156"/>
        <end position="302"/>
    </location>
</feature>
<evidence type="ECO:0000256" key="3">
    <source>
        <dbReference type="ARBA" id="ARBA00022679"/>
    </source>
</evidence>
<comment type="catalytic activity">
    <reaction evidence="6 7">
        <text>carbamoyl phosphate + L-aspartate = N-carbamoyl-L-aspartate + phosphate + H(+)</text>
        <dbReference type="Rhea" id="RHEA:20013"/>
        <dbReference type="ChEBI" id="CHEBI:15378"/>
        <dbReference type="ChEBI" id="CHEBI:29991"/>
        <dbReference type="ChEBI" id="CHEBI:32814"/>
        <dbReference type="ChEBI" id="CHEBI:43474"/>
        <dbReference type="ChEBI" id="CHEBI:58228"/>
        <dbReference type="EC" id="2.1.3.2"/>
    </reaction>
</comment>
<feature type="binding site" evidence="7">
    <location>
        <position position="83"/>
    </location>
    <ligand>
        <name>L-aspartate</name>
        <dbReference type="ChEBI" id="CHEBI:29991"/>
    </ligand>
</feature>
<name>A0A221W2V3_9PSEU</name>
<feature type="domain" description="Aspartate/ornithine carbamoyltransferase carbamoyl-P binding" evidence="9">
    <location>
        <begin position="2"/>
        <end position="149"/>
    </location>
</feature>
<feature type="binding site" evidence="7">
    <location>
        <position position="169"/>
    </location>
    <ligand>
        <name>L-aspartate</name>
        <dbReference type="ChEBI" id="CHEBI:29991"/>
    </ligand>
</feature>
<dbReference type="AlphaFoldDB" id="A0A221W2V3"/>
<protein>
    <recommendedName>
        <fullName evidence="7">Aspartate carbamoyltransferase</fullName>
        <ecNumber evidence="7">2.1.3.2</ecNumber>
    </recommendedName>
    <alternativeName>
        <fullName evidence="7">Aspartate transcarbamylase</fullName>
        <shortName evidence="7">ATCase</shortName>
    </alternativeName>
</protein>
<evidence type="ECO:0000256" key="4">
    <source>
        <dbReference type="ARBA" id="ARBA00022975"/>
    </source>
</evidence>
<evidence type="ECO:0000256" key="5">
    <source>
        <dbReference type="ARBA" id="ARBA00043884"/>
    </source>
</evidence>
<evidence type="ECO:0000313" key="10">
    <source>
        <dbReference type="EMBL" id="ASO19941.1"/>
    </source>
</evidence>
<dbReference type="OrthoDB" id="9774690at2"/>
<dbReference type="InterPro" id="IPR036901">
    <property type="entry name" value="Asp/Orn_carbamoylTrfase_sf"/>
</dbReference>
<dbReference type="PRINTS" id="PR00101">
    <property type="entry name" value="ATCASE"/>
</dbReference>
<dbReference type="InterPro" id="IPR006130">
    <property type="entry name" value="Asp/Orn_carbamoylTrfase"/>
</dbReference>
<dbReference type="Gene3D" id="3.40.50.1370">
    <property type="entry name" value="Aspartate/ornithine carbamoyltransferase"/>
    <property type="match status" value="2"/>
</dbReference>
<dbReference type="Pfam" id="PF02729">
    <property type="entry name" value="OTCace_N"/>
    <property type="match status" value="1"/>
</dbReference>
<dbReference type="GO" id="GO:0006207">
    <property type="term" value="P:'de novo' pyrimidine nucleobase biosynthetic process"/>
    <property type="evidence" value="ECO:0007669"/>
    <property type="project" value="InterPro"/>
</dbReference>
<dbReference type="KEGG" id="ahg:AHOG_11490"/>
<keyword evidence="11" id="KW-1185">Reference proteome</keyword>
<dbReference type="PROSITE" id="PS00097">
    <property type="entry name" value="CARBAMOYLTRANSFERASE"/>
    <property type="match status" value="1"/>
</dbReference>
<feature type="binding site" evidence="7">
    <location>
        <position position="223"/>
    </location>
    <ligand>
        <name>L-aspartate</name>
        <dbReference type="ChEBI" id="CHEBI:29991"/>
    </ligand>
</feature>
<evidence type="ECO:0000259" key="9">
    <source>
        <dbReference type="Pfam" id="PF02729"/>
    </source>
</evidence>
<dbReference type="HAMAP" id="MF_00001">
    <property type="entry name" value="Asp_carb_tr"/>
    <property type="match status" value="1"/>
</dbReference>
<evidence type="ECO:0000259" key="8">
    <source>
        <dbReference type="Pfam" id="PF00185"/>
    </source>
</evidence>
<keyword evidence="4 7" id="KW-0665">Pyrimidine biosynthesis</keyword>
<feature type="binding site" evidence="7">
    <location>
        <position position="56"/>
    </location>
    <ligand>
        <name>carbamoyl phosphate</name>
        <dbReference type="ChEBI" id="CHEBI:58228"/>
    </ligand>
</feature>
<dbReference type="GO" id="GO:0044205">
    <property type="term" value="P:'de novo' UMP biosynthetic process"/>
    <property type="evidence" value="ECO:0007669"/>
    <property type="project" value="UniProtKB-UniRule"/>
</dbReference>
<proteinExistence type="inferred from homology"/>
<evidence type="ECO:0000256" key="6">
    <source>
        <dbReference type="ARBA" id="ARBA00048859"/>
    </source>
</evidence>
<evidence type="ECO:0000313" key="11">
    <source>
        <dbReference type="Proteomes" id="UP000204221"/>
    </source>
</evidence>
<dbReference type="InterPro" id="IPR002082">
    <property type="entry name" value="Asp_carbamoyltransf"/>
</dbReference>
<dbReference type="EMBL" id="CP022521">
    <property type="protein sequence ID" value="ASO19941.1"/>
    <property type="molecule type" value="Genomic_DNA"/>
</dbReference>
<dbReference type="GO" id="GO:0005829">
    <property type="term" value="C:cytosol"/>
    <property type="evidence" value="ECO:0007669"/>
    <property type="project" value="TreeGrafter"/>
</dbReference>
<comment type="function">
    <text evidence="5 7">Catalyzes the condensation of carbamoyl phosphate and aspartate to form carbamoyl aspartate and inorganic phosphate, the committed step in the de novo pyrimidine nucleotide biosynthesis pathway.</text>
</comment>
<dbReference type="SUPFAM" id="SSF53671">
    <property type="entry name" value="Aspartate/ornithine carbamoyltransferase"/>
    <property type="match status" value="1"/>
</dbReference>
<dbReference type="PANTHER" id="PTHR45753:SF6">
    <property type="entry name" value="ASPARTATE CARBAMOYLTRANSFERASE"/>
    <property type="match status" value="1"/>
</dbReference>
<dbReference type="InterPro" id="IPR006131">
    <property type="entry name" value="Asp_carbamoyltransf_Asp/Orn-bd"/>
</dbReference>
<dbReference type="FunFam" id="3.40.50.1370:FF:000007">
    <property type="entry name" value="Aspartate carbamoyltransferase"/>
    <property type="match status" value="1"/>
</dbReference>
<comment type="pathway">
    <text evidence="1 7">Pyrimidine metabolism; UMP biosynthesis via de novo pathway; (S)-dihydroorotate from bicarbonate: step 2/3.</text>
</comment>
<organism evidence="10 11">
    <name type="scientific">Actinoalloteichus hoggarensis</name>
    <dbReference type="NCBI Taxonomy" id="1470176"/>
    <lineage>
        <taxon>Bacteria</taxon>
        <taxon>Bacillati</taxon>
        <taxon>Actinomycetota</taxon>
        <taxon>Actinomycetes</taxon>
        <taxon>Pseudonocardiales</taxon>
        <taxon>Pseudonocardiaceae</taxon>
        <taxon>Actinoalloteichus</taxon>
    </lineage>
</organism>
<feature type="binding site" evidence="7">
    <location>
        <position position="136"/>
    </location>
    <ligand>
        <name>carbamoyl phosphate</name>
        <dbReference type="ChEBI" id="CHEBI:58228"/>
    </ligand>
</feature>
<feature type="binding site" evidence="7">
    <location>
        <position position="139"/>
    </location>
    <ligand>
        <name>carbamoyl phosphate</name>
        <dbReference type="ChEBI" id="CHEBI:58228"/>
    </ligand>
</feature>
<sequence length="309" mass="33053">MRHLLSIADLDAQAANALLDTADRLEQTLLGRQVRKLPTLRGRTVVTVFYENSTRTRVSFEIAGKWMSADVINVSIGASSVGKGESLRDTALTLAAAGADCVVVRHPASGAAHRLARWLADTGVAVVNAGDGTHEHPTQALLDAQTLRQRLGDLAGRRVAVVGDVLHSRVARSNVLLLTLLGARVVLVAPPTLLPSGVGSWPVEVSHDLDAVLGGVDAVMMLRVQAERMHGGFFPTAREYAVGYGLNQRRLDLLPEHAPVLHPGPMLRGMEIGSTVADSERALVTDQVRNGVHLRMAVLYHLLAGEEAE</sequence>
<feature type="binding site" evidence="7">
    <location>
        <position position="55"/>
    </location>
    <ligand>
        <name>carbamoyl phosphate</name>
        <dbReference type="ChEBI" id="CHEBI:58228"/>
    </ligand>
</feature>
<dbReference type="RefSeq" id="WP_093941359.1">
    <property type="nucleotide sequence ID" value="NZ_CP022521.1"/>
</dbReference>
<dbReference type="PRINTS" id="PR00100">
    <property type="entry name" value="AOTCASE"/>
</dbReference>
<feature type="binding site" evidence="7">
    <location>
        <position position="265"/>
    </location>
    <ligand>
        <name>carbamoyl phosphate</name>
        <dbReference type="ChEBI" id="CHEBI:58228"/>
    </ligand>
</feature>
<feature type="binding site" evidence="7">
    <location>
        <position position="105"/>
    </location>
    <ligand>
        <name>carbamoyl phosphate</name>
        <dbReference type="ChEBI" id="CHEBI:58228"/>
    </ligand>
</feature>
<dbReference type="Proteomes" id="UP000204221">
    <property type="component" value="Chromosome"/>
</dbReference>
<comment type="similarity">
    <text evidence="2 7">Belongs to the aspartate/ornithine carbamoyltransferase superfamily. ATCase family.</text>
</comment>
<reference evidence="10 11" key="1">
    <citation type="submission" date="2017-07" db="EMBL/GenBank/DDBJ databases">
        <title>Complete genome sequence of Actinoalloteichus hoggarensis DSM 45943, type strain of Actinoalloteichus hoggarensis.</title>
        <authorList>
            <person name="Ruckert C."/>
            <person name="Nouioui I."/>
            <person name="Willmese J."/>
            <person name="van Wezel G."/>
            <person name="Klenk H.-P."/>
            <person name="Kalinowski J."/>
            <person name="Zotchev S.B."/>
        </authorList>
    </citation>
    <scope>NUCLEOTIDE SEQUENCE [LARGE SCALE GENOMIC DNA]</scope>
    <source>
        <strain evidence="10 11">DSM 45943</strain>
    </source>
</reference>
<dbReference type="NCBIfam" id="NF002032">
    <property type="entry name" value="PRK00856.1"/>
    <property type="match status" value="1"/>
</dbReference>
<feature type="binding site" evidence="7">
    <location>
        <position position="264"/>
    </location>
    <ligand>
        <name>carbamoyl phosphate</name>
        <dbReference type="ChEBI" id="CHEBI:58228"/>
    </ligand>
</feature>
<evidence type="ECO:0000256" key="2">
    <source>
        <dbReference type="ARBA" id="ARBA00008896"/>
    </source>
</evidence>
<dbReference type="GO" id="GO:0004070">
    <property type="term" value="F:aspartate carbamoyltransferase activity"/>
    <property type="evidence" value="ECO:0007669"/>
    <property type="project" value="UniProtKB-UniRule"/>
</dbReference>
<dbReference type="NCBIfam" id="TIGR00670">
    <property type="entry name" value="asp_carb_tr"/>
    <property type="match status" value="1"/>
</dbReference>
<dbReference type="Pfam" id="PF00185">
    <property type="entry name" value="OTCace"/>
    <property type="match status" value="1"/>
</dbReference>
<evidence type="ECO:0000256" key="7">
    <source>
        <dbReference type="HAMAP-Rule" id="MF_00001"/>
    </source>
</evidence>
<gene>
    <name evidence="7 10" type="primary">pyrB</name>
    <name evidence="10" type="ORF">AHOG_11490</name>
</gene>
<keyword evidence="3 7" id="KW-0808">Transferase</keyword>
<dbReference type="UniPathway" id="UPA00070">
    <property type="reaction ID" value="UER00116"/>
</dbReference>
<dbReference type="EC" id="2.1.3.2" evidence="7"/>